<reference evidence="2 3" key="1">
    <citation type="submission" date="2014-11" db="EMBL/GenBank/DDBJ databases">
        <title>Genetic blueprint of the zoonotic pathogen Toxocara canis.</title>
        <authorList>
            <person name="Zhu X.-Q."/>
            <person name="Korhonen P.K."/>
            <person name="Cai H."/>
            <person name="Young N.D."/>
            <person name="Nejsum P."/>
            <person name="von Samson-Himmelstjerna G."/>
            <person name="Boag P.R."/>
            <person name="Tan P."/>
            <person name="Li Q."/>
            <person name="Min J."/>
            <person name="Yang Y."/>
            <person name="Wang X."/>
            <person name="Fang X."/>
            <person name="Hall R.S."/>
            <person name="Hofmann A."/>
            <person name="Sternberg P.W."/>
            <person name="Jex A.R."/>
            <person name="Gasser R.B."/>
        </authorList>
    </citation>
    <scope>NUCLEOTIDE SEQUENCE [LARGE SCALE GENOMIC DNA]</scope>
    <source>
        <strain evidence="2">PN_DK_2014</strain>
    </source>
</reference>
<sequence>MSSLRSHSEHTQACDKNAHQVRDREVDVDPKDPAANEAAKKIQHAFRKYHEHVEEEKHKAADAS</sequence>
<keyword evidence="3" id="KW-1185">Reference proteome</keyword>
<evidence type="ECO:0000256" key="1">
    <source>
        <dbReference type="SAM" id="MobiDB-lite"/>
    </source>
</evidence>
<name>A0A0B2VSF5_TOXCA</name>
<evidence type="ECO:0000313" key="3">
    <source>
        <dbReference type="Proteomes" id="UP000031036"/>
    </source>
</evidence>
<dbReference type="Proteomes" id="UP000031036">
    <property type="component" value="Unassembled WGS sequence"/>
</dbReference>
<dbReference type="AlphaFoldDB" id="A0A0B2VSF5"/>
<feature type="region of interest" description="Disordered" evidence="1">
    <location>
        <begin position="1"/>
        <end position="36"/>
    </location>
</feature>
<comment type="caution">
    <text evidence="2">The sequence shown here is derived from an EMBL/GenBank/DDBJ whole genome shotgun (WGS) entry which is preliminary data.</text>
</comment>
<proteinExistence type="predicted"/>
<gene>
    <name evidence="2" type="ORF">Tcan_16640</name>
</gene>
<dbReference type="EMBL" id="JPKZ01000997">
    <property type="protein sequence ID" value="KHN84297.1"/>
    <property type="molecule type" value="Genomic_DNA"/>
</dbReference>
<organism evidence="2 3">
    <name type="scientific">Toxocara canis</name>
    <name type="common">Canine roundworm</name>
    <dbReference type="NCBI Taxonomy" id="6265"/>
    <lineage>
        <taxon>Eukaryota</taxon>
        <taxon>Metazoa</taxon>
        <taxon>Ecdysozoa</taxon>
        <taxon>Nematoda</taxon>
        <taxon>Chromadorea</taxon>
        <taxon>Rhabditida</taxon>
        <taxon>Spirurina</taxon>
        <taxon>Ascaridomorpha</taxon>
        <taxon>Ascaridoidea</taxon>
        <taxon>Toxocaridae</taxon>
        <taxon>Toxocara</taxon>
    </lineage>
</organism>
<protein>
    <submittedName>
        <fullName evidence="2">Uncharacterized protein</fullName>
    </submittedName>
</protein>
<evidence type="ECO:0000313" key="2">
    <source>
        <dbReference type="EMBL" id="KHN84297.1"/>
    </source>
</evidence>
<accession>A0A0B2VSF5</accession>